<dbReference type="Gene3D" id="2.20.100.10">
    <property type="entry name" value="Thrombospondin type-1 (TSP1) repeat"/>
    <property type="match status" value="1"/>
</dbReference>
<accession>A0A8S4NKF4</accession>
<proteinExistence type="predicted"/>
<feature type="chain" id="PRO_5035879074" description="Ig-like domain-containing protein" evidence="2">
    <location>
        <begin position="21"/>
        <end position="414"/>
    </location>
</feature>
<dbReference type="InterPro" id="IPR013783">
    <property type="entry name" value="Ig-like_fold"/>
</dbReference>
<dbReference type="InterPro" id="IPR036383">
    <property type="entry name" value="TSP1_rpt_sf"/>
</dbReference>
<organism evidence="4 5">
    <name type="scientific">Owenia fusiformis</name>
    <name type="common">Polychaete worm</name>
    <dbReference type="NCBI Taxonomy" id="6347"/>
    <lineage>
        <taxon>Eukaryota</taxon>
        <taxon>Metazoa</taxon>
        <taxon>Spiralia</taxon>
        <taxon>Lophotrochozoa</taxon>
        <taxon>Annelida</taxon>
        <taxon>Polychaeta</taxon>
        <taxon>Sedentaria</taxon>
        <taxon>Canalipalpata</taxon>
        <taxon>Sabellida</taxon>
        <taxon>Oweniida</taxon>
        <taxon>Oweniidae</taxon>
        <taxon>Owenia</taxon>
    </lineage>
</organism>
<feature type="compositionally biased region" description="Basic and acidic residues" evidence="1">
    <location>
        <begin position="145"/>
        <end position="154"/>
    </location>
</feature>
<keyword evidence="2" id="KW-0732">Signal</keyword>
<dbReference type="PANTHER" id="PTHR24637">
    <property type="entry name" value="COLLAGEN"/>
    <property type="match status" value="1"/>
</dbReference>
<feature type="domain" description="Ig-like" evidence="3">
    <location>
        <begin position="358"/>
        <end position="414"/>
    </location>
</feature>
<evidence type="ECO:0000259" key="3">
    <source>
        <dbReference type="PROSITE" id="PS50835"/>
    </source>
</evidence>
<dbReference type="SMART" id="SM00209">
    <property type="entry name" value="TSP1"/>
    <property type="match status" value="1"/>
</dbReference>
<dbReference type="Pfam" id="PF01391">
    <property type="entry name" value="Collagen"/>
    <property type="match status" value="1"/>
</dbReference>
<dbReference type="InterPro" id="IPR036179">
    <property type="entry name" value="Ig-like_dom_sf"/>
</dbReference>
<feature type="compositionally biased region" description="Basic and acidic residues" evidence="1">
    <location>
        <begin position="173"/>
        <end position="182"/>
    </location>
</feature>
<dbReference type="AlphaFoldDB" id="A0A8S4NKF4"/>
<keyword evidence="5" id="KW-1185">Reference proteome</keyword>
<dbReference type="OrthoDB" id="8044756at2759"/>
<name>A0A8S4NKF4_OWEFU</name>
<feature type="non-terminal residue" evidence="4">
    <location>
        <position position="1"/>
    </location>
</feature>
<feature type="signal peptide" evidence="2">
    <location>
        <begin position="1"/>
        <end position="20"/>
    </location>
</feature>
<sequence length="414" mass="44542">MVSSLMTYLIGIGLTLLSTSEFYTIQVGATPTDAEITQLTLAVNSLSIIVGKQQQRIGDQNKEIAALKDNDIKLKTLVGQLDGKCDEACKCKCRRIPGRRGLKGNPGVKGETGPQGPKGDEGDIGQNGLDGEKGDRGANGLPGAKGEKGDRGSKGENAVSIQGPSGPPGPRGQRGEPGNREDVQQNEEMTIEEALINDDLVNGDDAFIVTYGMWTKWSPWSRCSVTCDSGTQTRTRLCRKTSPWDIDCDGEDSVSRFCDNGLCPDCDKTCPSNKRLNGNCTACICPSNMRHIQVFNTKMVPIDGVTVAKLETQYEILGTTADSNGTTIDYLCESDLLIFKKSKYVDVTLSVGGVSSDPIVVTMETTESIEVVSHPQDAVALTGDFVNFTCRAIGKPPPDVYQWFKNGELITTNP</sequence>
<reference evidence="4" key="1">
    <citation type="submission" date="2022-03" db="EMBL/GenBank/DDBJ databases">
        <authorList>
            <person name="Martin C."/>
        </authorList>
    </citation>
    <scope>NUCLEOTIDE SEQUENCE</scope>
</reference>
<gene>
    <name evidence="4" type="ORF">OFUS_LOCUS8507</name>
</gene>
<protein>
    <recommendedName>
        <fullName evidence="3">Ig-like domain-containing protein</fullName>
    </recommendedName>
</protein>
<dbReference type="SUPFAM" id="SSF82895">
    <property type="entry name" value="TSP-1 type 1 repeat"/>
    <property type="match status" value="1"/>
</dbReference>
<evidence type="ECO:0000313" key="5">
    <source>
        <dbReference type="Proteomes" id="UP000749559"/>
    </source>
</evidence>
<dbReference type="Pfam" id="PF00090">
    <property type="entry name" value="TSP_1"/>
    <property type="match status" value="1"/>
</dbReference>
<comment type="caution">
    <text evidence="4">The sequence shown here is derived from an EMBL/GenBank/DDBJ whole genome shotgun (WGS) entry which is preliminary data.</text>
</comment>
<dbReference type="Pfam" id="PF13927">
    <property type="entry name" value="Ig_3"/>
    <property type="match status" value="1"/>
</dbReference>
<dbReference type="InterPro" id="IPR008160">
    <property type="entry name" value="Collagen"/>
</dbReference>
<dbReference type="InterPro" id="IPR007110">
    <property type="entry name" value="Ig-like_dom"/>
</dbReference>
<evidence type="ECO:0000256" key="2">
    <source>
        <dbReference type="SAM" id="SignalP"/>
    </source>
</evidence>
<dbReference type="SUPFAM" id="SSF48726">
    <property type="entry name" value="Immunoglobulin"/>
    <property type="match status" value="1"/>
</dbReference>
<feature type="region of interest" description="Disordered" evidence="1">
    <location>
        <begin position="100"/>
        <end position="182"/>
    </location>
</feature>
<evidence type="ECO:0000256" key="1">
    <source>
        <dbReference type="SAM" id="MobiDB-lite"/>
    </source>
</evidence>
<dbReference type="Proteomes" id="UP000749559">
    <property type="component" value="Unassembled WGS sequence"/>
</dbReference>
<dbReference type="InterPro" id="IPR000884">
    <property type="entry name" value="TSP1_rpt"/>
</dbReference>
<dbReference type="PROSITE" id="PS50092">
    <property type="entry name" value="TSP1"/>
    <property type="match status" value="1"/>
</dbReference>
<evidence type="ECO:0000313" key="4">
    <source>
        <dbReference type="EMBL" id="CAH1782019.1"/>
    </source>
</evidence>
<dbReference type="EMBL" id="CAIIXF020000004">
    <property type="protein sequence ID" value="CAH1782019.1"/>
    <property type="molecule type" value="Genomic_DNA"/>
</dbReference>
<dbReference type="Gene3D" id="2.60.40.10">
    <property type="entry name" value="Immunoglobulins"/>
    <property type="match status" value="1"/>
</dbReference>
<dbReference type="PROSITE" id="PS50835">
    <property type="entry name" value="IG_LIKE"/>
    <property type="match status" value="1"/>
</dbReference>